<gene>
    <name evidence="1" type="ORF">MTBBW1_1110022</name>
</gene>
<dbReference type="Proteomes" id="UP000191931">
    <property type="component" value="Unassembled WGS sequence"/>
</dbReference>
<reference evidence="1 2" key="1">
    <citation type="submission" date="2017-03" db="EMBL/GenBank/DDBJ databases">
        <authorList>
            <person name="Afonso C.L."/>
            <person name="Miller P.J."/>
            <person name="Scott M.A."/>
            <person name="Spackman E."/>
            <person name="Goraichik I."/>
            <person name="Dimitrov K.M."/>
            <person name="Suarez D.L."/>
            <person name="Swayne D.E."/>
        </authorList>
    </citation>
    <scope>NUCLEOTIDE SEQUENCE [LARGE SCALE GENOMIC DNA]</scope>
    <source>
        <strain evidence="1">PRJEB14757</strain>
    </source>
</reference>
<organism evidence="1 2">
    <name type="scientific">Desulfamplus magnetovallimortis</name>
    <dbReference type="NCBI Taxonomy" id="1246637"/>
    <lineage>
        <taxon>Bacteria</taxon>
        <taxon>Pseudomonadati</taxon>
        <taxon>Thermodesulfobacteriota</taxon>
        <taxon>Desulfobacteria</taxon>
        <taxon>Desulfobacterales</taxon>
        <taxon>Desulfobacteraceae</taxon>
        <taxon>Desulfamplus</taxon>
    </lineage>
</organism>
<name>A0A1W1H5J7_9BACT</name>
<proteinExistence type="predicted"/>
<keyword evidence="2" id="KW-1185">Reference proteome</keyword>
<dbReference type="EMBL" id="FWEV01000015">
    <property type="protein sequence ID" value="SLM27761.1"/>
    <property type="molecule type" value="Genomic_DNA"/>
</dbReference>
<accession>A0A1W1H5J7</accession>
<dbReference type="AlphaFoldDB" id="A0A1W1H5J7"/>
<evidence type="ECO:0000313" key="1">
    <source>
        <dbReference type="EMBL" id="SLM27761.1"/>
    </source>
</evidence>
<sequence>MIKPQVKLSSQLYHSDLLKIVNPINIHSTGITPIYEPRIRKK</sequence>
<evidence type="ECO:0000313" key="2">
    <source>
        <dbReference type="Proteomes" id="UP000191931"/>
    </source>
</evidence>
<protein>
    <submittedName>
        <fullName evidence="1">Uncharacterized protein</fullName>
    </submittedName>
</protein>